<dbReference type="Proteomes" id="UP000589351">
    <property type="component" value="Unassembled WGS sequence"/>
</dbReference>
<feature type="transmembrane region" description="Helical" evidence="5">
    <location>
        <begin position="57"/>
        <end position="78"/>
    </location>
</feature>
<keyword evidence="3 5" id="KW-1133">Transmembrane helix</keyword>
<organism evidence="6 7">
    <name type="scientific">Jeotgalicoccus meleagridis</name>
    <dbReference type="NCBI Taxonomy" id="2759181"/>
    <lineage>
        <taxon>Bacteria</taxon>
        <taxon>Bacillati</taxon>
        <taxon>Bacillota</taxon>
        <taxon>Bacilli</taxon>
        <taxon>Bacillales</taxon>
        <taxon>Staphylococcaceae</taxon>
        <taxon>Jeotgalicoccus</taxon>
    </lineage>
</organism>
<evidence type="ECO:0000256" key="4">
    <source>
        <dbReference type="ARBA" id="ARBA00023136"/>
    </source>
</evidence>
<dbReference type="EMBL" id="CAJEWD010000008">
    <property type="protein sequence ID" value="CAD2080103.1"/>
    <property type="molecule type" value="Genomic_DNA"/>
</dbReference>
<evidence type="ECO:0000256" key="1">
    <source>
        <dbReference type="ARBA" id="ARBA00004141"/>
    </source>
</evidence>
<dbReference type="AlphaFoldDB" id="A0A6V7RNQ9"/>
<evidence type="ECO:0008006" key="8">
    <source>
        <dbReference type="Google" id="ProtNLM"/>
    </source>
</evidence>
<evidence type="ECO:0000313" key="7">
    <source>
        <dbReference type="Proteomes" id="UP000589351"/>
    </source>
</evidence>
<comment type="caution">
    <text evidence="6">The sequence shown here is derived from an EMBL/GenBank/DDBJ whole genome shotgun (WGS) entry which is preliminary data.</text>
</comment>
<comment type="subcellular location">
    <subcellularLocation>
        <location evidence="1">Membrane</location>
        <topology evidence="1">Multi-pass membrane protein</topology>
    </subcellularLocation>
</comment>
<evidence type="ECO:0000256" key="2">
    <source>
        <dbReference type="ARBA" id="ARBA00022692"/>
    </source>
</evidence>
<keyword evidence="4 5" id="KW-0472">Membrane</keyword>
<name>A0A6V7RNQ9_9STAP</name>
<dbReference type="Pfam" id="PF09685">
    <property type="entry name" value="MamF_MmsF"/>
    <property type="match status" value="1"/>
</dbReference>
<dbReference type="InterPro" id="IPR019109">
    <property type="entry name" value="MamF_MmsF"/>
</dbReference>
<evidence type="ECO:0000256" key="3">
    <source>
        <dbReference type="ARBA" id="ARBA00022989"/>
    </source>
</evidence>
<keyword evidence="2 5" id="KW-0812">Transmembrane</keyword>
<feature type="transmembrane region" description="Helical" evidence="5">
    <location>
        <begin position="15"/>
        <end position="37"/>
    </location>
</feature>
<accession>A0A6V7RNQ9</accession>
<protein>
    <recommendedName>
        <fullName evidence="8">DUF4870 domain-containing protein</fullName>
    </recommendedName>
</protein>
<dbReference type="RefSeq" id="WP_185126352.1">
    <property type="nucleotide sequence ID" value="NZ_CAJEWD010000008.1"/>
</dbReference>
<keyword evidence="7" id="KW-1185">Reference proteome</keyword>
<reference evidence="6 7" key="1">
    <citation type="submission" date="2020-07" db="EMBL/GenBank/DDBJ databases">
        <authorList>
            <person name="Criscuolo A."/>
        </authorList>
    </citation>
    <scope>NUCLEOTIDE SEQUENCE [LARGE SCALE GENOMIC DNA]</scope>
    <source>
        <strain evidence="6">CIP111649</strain>
    </source>
</reference>
<proteinExistence type="predicted"/>
<sequence length="113" mass="12420">MSDYNKPTSGFDSTLVLVSYVISLFTAVVGPLILWAIKKDDEPTTAIALRDVANFGLSYTIYMFIAWATTIILIGYILGPIVTIAFYVFAIIGIVKAVNGEAYKPPFTIDIFK</sequence>
<gene>
    <name evidence="6" type="ORF">JEODO184_01849</name>
</gene>
<evidence type="ECO:0000313" key="6">
    <source>
        <dbReference type="EMBL" id="CAD2080103.1"/>
    </source>
</evidence>
<evidence type="ECO:0000256" key="5">
    <source>
        <dbReference type="SAM" id="Phobius"/>
    </source>
</evidence>